<dbReference type="EMBL" id="FNOK01000004">
    <property type="protein sequence ID" value="SDW61244.1"/>
    <property type="molecule type" value="Genomic_DNA"/>
</dbReference>
<evidence type="ECO:0000259" key="4">
    <source>
        <dbReference type="PROSITE" id="PS50949"/>
    </source>
</evidence>
<accession>A0A1H2V019</accession>
<dbReference type="InterPro" id="IPR000524">
    <property type="entry name" value="Tscrpt_reg_HTH_GntR"/>
</dbReference>
<reference evidence="6" key="1">
    <citation type="submission" date="2016-10" db="EMBL/GenBank/DDBJ databases">
        <authorList>
            <person name="Varghese N."/>
            <person name="Submissions S."/>
        </authorList>
    </citation>
    <scope>NUCLEOTIDE SEQUENCE [LARGE SCALE GENOMIC DNA]</scope>
    <source>
        <strain evidence="6">CGMCC 4.3530</strain>
    </source>
</reference>
<dbReference type="AlphaFoldDB" id="A0A1H2V019"/>
<keyword evidence="1" id="KW-0805">Transcription regulation</keyword>
<proteinExistence type="predicted"/>
<dbReference type="PANTHER" id="PTHR43537">
    <property type="entry name" value="TRANSCRIPTIONAL REGULATOR, GNTR FAMILY"/>
    <property type="match status" value="1"/>
</dbReference>
<sequence>MGRSNDAIEKIRQLIAGGELSPGARLPREPDLAAQLGLSRSSMREAVTALVHAQVLDVRRGDGTYVTSLEPHRLLEGIAHAVELMQDDTLPEIFELRRLLEPQATALAAERITPEQLARLRGHLEAMRRSETIEELITHDAEFHACIMAATGNRTLTSVVNGLAARALRARTWNALNIADARERIMSQHQAIYEALEAGDAALALSWATIHVTASEKDLLRTIPPADRRGPGSA</sequence>
<dbReference type="RefSeq" id="WP_093262081.1">
    <property type="nucleotide sequence ID" value="NZ_FNOK01000004.1"/>
</dbReference>
<dbReference type="InterPro" id="IPR008920">
    <property type="entry name" value="TF_FadR/GntR_C"/>
</dbReference>
<evidence type="ECO:0000313" key="6">
    <source>
        <dbReference type="Proteomes" id="UP000199529"/>
    </source>
</evidence>
<dbReference type="InterPro" id="IPR036390">
    <property type="entry name" value="WH_DNA-bd_sf"/>
</dbReference>
<dbReference type="GO" id="GO:0003700">
    <property type="term" value="F:DNA-binding transcription factor activity"/>
    <property type="evidence" value="ECO:0007669"/>
    <property type="project" value="InterPro"/>
</dbReference>
<organism evidence="5 6">
    <name type="scientific">Saccharopolyspora shandongensis</name>
    <dbReference type="NCBI Taxonomy" id="418495"/>
    <lineage>
        <taxon>Bacteria</taxon>
        <taxon>Bacillati</taxon>
        <taxon>Actinomycetota</taxon>
        <taxon>Actinomycetes</taxon>
        <taxon>Pseudonocardiales</taxon>
        <taxon>Pseudonocardiaceae</taxon>
        <taxon>Saccharopolyspora</taxon>
    </lineage>
</organism>
<keyword evidence="5" id="KW-0670">Pyruvate</keyword>
<keyword evidence="6" id="KW-1185">Reference proteome</keyword>
<dbReference type="SMART" id="SM00895">
    <property type="entry name" value="FCD"/>
    <property type="match status" value="1"/>
</dbReference>
<dbReference type="Gene3D" id="1.20.120.530">
    <property type="entry name" value="GntR ligand-binding domain-like"/>
    <property type="match status" value="1"/>
</dbReference>
<evidence type="ECO:0000256" key="3">
    <source>
        <dbReference type="ARBA" id="ARBA00023163"/>
    </source>
</evidence>
<dbReference type="SMART" id="SM00345">
    <property type="entry name" value="HTH_GNTR"/>
    <property type="match status" value="1"/>
</dbReference>
<evidence type="ECO:0000313" key="5">
    <source>
        <dbReference type="EMBL" id="SDW61244.1"/>
    </source>
</evidence>
<keyword evidence="3" id="KW-0804">Transcription</keyword>
<feature type="domain" description="HTH gntR-type" evidence="4">
    <location>
        <begin position="1"/>
        <end position="69"/>
    </location>
</feature>
<dbReference type="GO" id="GO:0003677">
    <property type="term" value="F:DNA binding"/>
    <property type="evidence" value="ECO:0007669"/>
    <property type="project" value="UniProtKB-KW"/>
</dbReference>
<dbReference type="SUPFAM" id="SSF46785">
    <property type="entry name" value="Winged helix' DNA-binding domain"/>
    <property type="match status" value="1"/>
</dbReference>
<name>A0A1H2V019_9PSEU</name>
<keyword evidence="2" id="KW-0238">DNA-binding</keyword>
<dbReference type="PROSITE" id="PS50949">
    <property type="entry name" value="HTH_GNTR"/>
    <property type="match status" value="1"/>
</dbReference>
<dbReference type="PANTHER" id="PTHR43537:SF5">
    <property type="entry name" value="UXU OPERON TRANSCRIPTIONAL REGULATOR"/>
    <property type="match status" value="1"/>
</dbReference>
<dbReference type="OrthoDB" id="7989071at2"/>
<dbReference type="InterPro" id="IPR036388">
    <property type="entry name" value="WH-like_DNA-bd_sf"/>
</dbReference>
<dbReference type="STRING" id="418495.SAMN05216215_1004137"/>
<dbReference type="SUPFAM" id="SSF48008">
    <property type="entry name" value="GntR ligand-binding domain-like"/>
    <property type="match status" value="1"/>
</dbReference>
<evidence type="ECO:0000256" key="2">
    <source>
        <dbReference type="ARBA" id="ARBA00023125"/>
    </source>
</evidence>
<dbReference type="InterPro" id="IPR011711">
    <property type="entry name" value="GntR_C"/>
</dbReference>
<dbReference type="CDD" id="cd07377">
    <property type="entry name" value="WHTH_GntR"/>
    <property type="match status" value="1"/>
</dbReference>
<dbReference type="Pfam" id="PF00392">
    <property type="entry name" value="GntR"/>
    <property type="match status" value="1"/>
</dbReference>
<protein>
    <submittedName>
        <fullName evidence="5">GntR family transcriptional regulator, transcriptional repressor for pyruvate dehydrogenase complex</fullName>
    </submittedName>
</protein>
<evidence type="ECO:0000256" key="1">
    <source>
        <dbReference type="ARBA" id="ARBA00023015"/>
    </source>
</evidence>
<dbReference type="Pfam" id="PF07729">
    <property type="entry name" value="FCD"/>
    <property type="match status" value="1"/>
</dbReference>
<dbReference type="Gene3D" id="1.10.10.10">
    <property type="entry name" value="Winged helix-like DNA-binding domain superfamily/Winged helix DNA-binding domain"/>
    <property type="match status" value="1"/>
</dbReference>
<dbReference type="Proteomes" id="UP000199529">
    <property type="component" value="Unassembled WGS sequence"/>
</dbReference>
<gene>
    <name evidence="5" type="ORF">SAMN05216215_1004137</name>
</gene>